<sequence length="999" mass="107279">ISGRAGVVGTVSGSTNAIDPMASNQNAQQVINSGAVTQYSEVLPPPVPPMPTAMVLEPLINEEGSELGGPLENTTMIASRQASLRVRVNEVQSVPAVAGMVAAVAVTVEGAVPFPTVPIDAVTSPPGAVAESTEPTSPMPPTAGAVTAHRQQVAAVMMTTPRPTTTLHTMPSKKPRANHVTFQYGTADNVHPSGCDVAKPDSLDASEAAAVTAAATAAANGSPPQPTQPPPPCTLANWELLSRLRRLLAKLGEDVPAAEIEPSLEPTLPMPSLAPLPLLEHNGSRGVRSRPCLPTTGHESPSASLPPIRMRPLKPPRLLVPLTSRRPQLPMGQEVFASKTTEESKPRQEQQQGQQQEQQQEPQQAQQQAQQQEQQQQAQQQEQQQEQQPHEQQQEQGQGQGQQDQSRQHWQQVALGSRAEHQGATMNQRSSSTDGLFVEHNFENTELYVLVSAIIQALIRQAERLLAVLQVQHEEQLRLLENLTRILETPKGQILSRRLAAIIINHGVGDIGKADVFDGSCGDGPEGGPSPRLMSVGSLSRLLDTIKTHVRASNTVQNCSTPSSRWHFAVARIIAASPAAATARMPMTPTPQSRGWAARRRAAASIAVQQQQRDQATGHHGQLNSRLRSVNDGTAIPLHPSASTGGGFTMGQTLQYDTSTRDSRPPTPPSPLPLRTLQQPMLQPFYGAPSAARTPQVQLSMASATSCPVESTPPPDAGANAMEEAPPVGGVLSSSPAIRTVSPSPLPLNNPPAATGGTGPETALRSYQPDLVVPELRLDFQKCVPQVPQRKEQQQQQQQQQQQDHPPQEQQGNLQPQSEQLYQTNQKQPQQQHDQGQEVVKEQQQQVQQELGPREQEQQELGPPPQGQQELGPPEQEEDKLEPRQQELGTQQPPQEQQPPQQCPEAPLSQAWLEAIQAAQSSLFSLETSPSPADVEAPLPPLLPATPTTGNVATSVTTAEEDFVIDLRMLPSHQPLARGTDDGVHDGTSAAGGPLHVWT</sequence>
<feature type="compositionally biased region" description="Low complexity" evidence="1">
    <location>
        <begin position="820"/>
        <end position="834"/>
    </location>
</feature>
<evidence type="ECO:0000313" key="2">
    <source>
        <dbReference type="EMBL" id="GIM14790.1"/>
    </source>
</evidence>
<accession>A0A8J4GVC5</accession>
<feature type="region of interest" description="Disordered" evidence="1">
    <location>
        <begin position="702"/>
        <end position="764"/>
    </location>
</feature>
<dbReference type="EMBL" id="BNCQ01000059">
    <property type="protein sequence ID" value="GIM14790.1"/>
    <property type="molecule type" value="Genomic_DNA"/>
</dbReference>
<organism evidence="2 3">
    <name type="scientific">Volvox reticuliferus</name>
    <dbReference type="NCBI Taxonomy" id="1737510"/>
    <lineage>
        <taxon>Eukaryota</taxon>
        <taxon>Viridiplantae</taxon>
        <taxon>Chlorophyta</taxon>
        <taxon>core chlorophytes</taxon>
        <taxon>Chlorophyceae</taxon>
        <taxon>CS clade</taxon>
        <taxon>Chlamydomonadales</taxon>
        <taxon>Volvocaceae</taxon>
        <taxon>Volvox</taxon>
    </lineage>
</organism>
<feature type="compositionally biased region" description="Polar residues" evidence="1">
    <location>
        <begin position="622"/>
        <end position="632"/>
    </location>
</feature>
<dbReference type="GO" id="GO:0005634">
    <property type="term" value="C:nucleus"/>
    <property type="evidence" value="ECO:0007669"/>
    <property type="project" value="InterPro"/>
</dbReference>
<feature type="compositionally biased region" description="Low complexity" evidence="1">
    <location>
        <begin position="886"/>
        <end position="907"/>
    </location>
</feature>
<dbReference type="PANTHER" id="PTHR13354:SF11">
    <property type="entry name" value="LYSINE-SPECIFIC DEMETHYLASE 9"/>
    <property type="match status" value="1"/>
</dbReference>
<feature type="compositionally biased region" description="Low complexity" evidence="1">
    <location>
        <begin position="794"/>
        <end position="811"/>
    </location>
</feature>
<feature type="region of interest" description="Disordered" evidence="1">
    <location>
        <begin position="604"/>
        <end position="676"/>
    </location>
</feature>
<dbReference type="InterPro" id="IPR026306">
    <property type="entry name" value="RSBN1/Dpy-2/CEP530"/>
</dbReference>
<gene>
    <name evidence="2" type="ORF">Vretimale_17598</name>
</gene>
<feature type="compositionally biased region" description="Low complexity" evidence="1">
    <location>
        <begin position="604"/>
        <end position="613"/>
    </location>
</feature>
<name>A0A8J4GVC5_9CHLO</name>
<comment type="caution">
    <text evidence="2">The sequence shown here is derived from an EMBL/GenBank/DDBJ whole genome shotgun (WGS) entry which is preliminary data.</text>
</comment>
<proteinExistence type="predicted"/>
<feature type="non-terminal residue" evidence="2">
    <location>
        <position position="1"/>
    </location>
</feature>
<feature type="region of interest" description="Disordered" evidence="1">
    <location>
        <begin position="338"/>
        <end position="432"/>
    </location>
</feature>
<protein>
    <submittedName>
        <fullName evidence="2">Uncharacterized protein</fullName>
    </submittedName>
</protein>
<dbReference type="AlphaFoldDB" id="A0A8J4GVC5"/>
<evidence type="ECO:0000313" key="3">
    <source>
        <dbReference type="Proteomes" id="UP000722791"/>
    </source>
</evidence>
<feature type="compositionally biased region" description="Low complexity" evidence="1">
    <location>
        <begin position="349"/>
        <end position="387"/>
    </location>
</feature>
<feature type="region of interest" description="Disordered" evidence="1">
    <location>
        <begin position="785"/>
        <end position="911"/>
    </location>
</feature>
<feature type="compositionally biased region" description="Low complexity" evidence="1">
    <location>
        <begin position="394"/>
        <end position="403"/>
    </location>
</feature>
<dbReference type="PANTHER" id="PTHR13354">
    <property type="entry name" value="ROUND SPERMATID BASIC PROTEIN 1"/>
    <property type="match status" value="1"/>
</dbReference>
<evidence type="ECO:0000256" key="1">
    <source>
        <dbReference type="SAM" id="MobiDB-lite"/>
    </source>
</evidence>
<feature type="region of interest" description="Disordered" evidence="1">
    <location>
        <begin position="262"/>
        <end position="314"/>
    </location>
</feature>
<dbReference type="Proteomes" id="UP000722791">
    <property type="component" value="Unassembled WGS sequence"/>
</dbReference>
<feature type="region of interest" description="Disordered" evidence="1">
    <location>
        <begin position="978"/>
        <end position="999"/>
    </location>
</feature>
<feature type="compositionally biased region" description="Low complexity" evidence="1">
    <location>
        <begin position="842"/>
        <end position="851"/>
    </location>
</feature>
<reference evidence="2" key="1">
    <citation type="journal article" date="2021" name="Proc. Natl. Acad. Sci. U.S.A.">
        <title>Three genomes in the algal genus Volvox reveal the fate of a haploid sex-determining region after a transition to homothallism.</title>
        <authorList>
            <person name="Yamamoto K."/>
            <person name="Hamaji T."/>
            <person name="Kawai-Toyooka H."/>
            <person name="Matsuzaki R."/>
            <person name="Takahashi F."/>
            <person name="Nishimura Y."/>
            <person name="Kawachi M."/>
            <person name="Noguchi H."/>
            <person name="Minakuchi Y."/>
            <person name="Umen J.G."/>
            <person name="Toyoda A."/>
            <person name="Nozaki H."/>
        </authorList>
    </citation>
    <scope>NUCLEOTIDE SEQUENCE</scope>
    <source>
        <strain evidence="2">NIES-3785</strain>
    </source>
</reference>
<feature type="compositionally biased region" description="Low complexity" evidence="1">
    <location>
        <begin position="305"/>
        <end position="314"/>
    </location>
</feature>